<name>A0A922LEA0_SCHHA</name>
<sequence length="146" mass="17073">MEEARTKGGADMTPDHHLVIAKMKLKLKKRWTTSKTALQRFNTAFLRDTDKLNEFNIALNNRFQASQDILKEEETTMEGKWKVIKEALTSTYQEVLGSKKHHYKEWISMETLEKIQERKNKKTAIDNSRIRAEKVKTQAAYTEANK</sequence>
<evidence type="ECO:0000313" key="1">
    <source>
        <dbReference type="EMBL" id="KAH9580648.1"/>
    </source>
</evidence>
<dbReference type="Proteomes" id="UP000471633">
    <property type="component" value="Unassembled WGS sequence"/>
</dbReference>
<reference evidence="1" key="2">
    <citation type="journal article" date="2019" name="Gigascience">
        <title>High-quality Schistosoma haematobium genome achieved by single-molecule and long-range sequencing.</title>
        <authorList>
            <person name="Stroehlein A.J."/>
            <person name="Korhonen P.K."/>
            <person name="Chong T.M."/>
            <person name="Lim Y.L."/>
            <person name="Chan K.G."/>
            <person name="Webster B."/>
            <person name="Rollinson D."/>
            <person name="Brindley P.J."/>
            <person name="Gasser R.B."/>
            <person name="Young N.D."/>
        </authorList>
    </citation>
    <scope>NUCLEOTIDE SEQUENCE</scope>
</reference>
<comment type="caution">
    <text evidence="1">The sequence shown here is derived from an EMBL/GenBank/DDBJ whole genome shotgun (WGS) entry which is preliminary data.</text>
</comment>
<organism evidence="1 2">
    <name type="scientific">Schistosoma haematobium</name>
    <name type="common">Blood fluke</name>
    <dbReference type="NCBI Taxonomy" id="6185"/>
    <lineage>
        <taxon>Eukaryota</taxon>
        <taxon>Metazoa</taxon>
        <taxon>Spiralia</taxon>
        <taxon>Lophotrochozoa</taxon>
        <taxon>Platyhelminthes</taxon>
        <taxon>Trematoda</taxon>
        <taxon>Digenea</taxon>
        <taxon>Strigeidida</taxon>
        <taxon>Schistosomatoidea</taxon>
        <taxon>Schistosomatidae</taxon>
        <taxon>Schistosoma</taxon>
    </lineage>
</organism>
<dbReference type="CTD" id="24597067"/>
<protein>
    <submittedName>
        <fullName evidence="1">Uncharacterized protein</fullName>
    </submittedName>
</protein>
<keyword evidence="2" id="KW-1185">Reference proteome</keyword>
<reference evidence="1" key="1">
    <citation type="journal article" date="2012" name="Nat. Genet.">
        <title>Whole-genome sequence of Schistosoma haematobium.</title>
        <authorList>
            <person name="Young N.D."/>
            <person name="Jex A.R."/>
            <person name="Li B."/>
            <person name="Liu S."/>
            <person name="Yang L."/>
            <person name="Xiong Z."/>
            <person name="Li Y."/>
            <person name="Cantacessi C."/>
            <person name="Hall R.S."/>
            <person name="Xu X."/>
            <person name="Chen F."/>
            <person name="Wu X."/>
            <person name="Zerlotini A."/>
            <person name="Oliveira G."/>
            <person name="Hofmann A."/>
            <person name="Zhang G."/>
            <person name="Fang X."/>
            <person name="Kang Y."/>
            <person name="Campbell B.E."/>
            <person name="Loukas A."/>
            <person name="Ranganathan S."/>
            <person name="Rollinson D."/>
            <person name="Rinaldi G."/>
            <person name="Brindley P.J."/>
            <person name="Yang H."/>
            <person name="Wang J."/>
            <person name="Wang J."/>
            <person name="Gasser R.B."/>
        </authorList>
    </citation>
    <scope>NUCLEOTIDE SEQUENCE</scope>
</reference>
<reference evidence="1" key="4">
    <citation type="journal article" date="2022" name="PLoS Pathog.">
        <title>Chromosome-level genome of Schistosoma haematobium underpins genome-wide explorations of molecular variation.</title>
        <authorList>
            <person name="Stroehlein A.J."/>
            <person name="Korhonen P.K."/>
            <person name="Lee V.V."/>
            <person name="Ralph S.A."/>
            <person name="Mentink-Kane M."/>
            <person name="You H."/>
            <person name="McManus D.P."/>
            <person name="Tchuente L.T."/>
            <person name="Stothard J.R."/>
            <person name="Kaur P."/>
            <person name="Dudchenko O."/>
            <person name="Aiden E.L."/>
            <person name="Yang B."/>
            <person name="Yang H."/>
            <person name="Emery A.M."/>
            <person name="Webster B.L."/>
            <person name="Brindley P.J."/>
            <person name="Rollinson D."/>
            <person name="Chang B.C.H."/>
            <person name="Gasser R.B."/>
            <person name="Young N.D."/>
        </authorList>
    </citation>
    <scope>NUCLEOTIDE SEQUENCE</scope>
</reference>
<gene>
    <name evidence="1" type="ORF">MS3_00009236</name>
</gene>
<accession>A0A922LEA0</accession>
<dbReference type="GeneID" id="24597067"/>
<evidence type="ECO:0000313" key="2">
    <source>
        <dbReference type="Proteomes" id="UP000471633"/>
    </source>
</evidence>
<dbReference type="KEGG" id="shx:MS3_00009236"/>
<dbReference type="EMBL" id="AMPZ03000007">
    <property type="protein sequence ID" value="KAH9580648.1"/>
    <property type="molecule type" value="Genomic_DNA"/>
</dbReference>
<proteinExistence type="predicted"/>
<dbReference type="RefSeq" id="XP_051064984.1">
    <property type="nucleotide sequence ID" value="XM_051217568.1"/>
</dbReference>
<dbReference type="AlphaFoldDB" id="A0A922LEA0"/>
<reference evidence="1" key="3">
    <citation type="submission" date="2021-06" db="EMBL/GenBank/DDBJ databases">
        <title>Chromosome-level genome assembly for S. haematobium.</title>
        <authorList>
            <person name="Stroehlein A.J."/>
        </authorList>
    </citation>
    <scope>NUCLEOTIDE SEQUENCE</scope>
</reference>